<comment type="caution">
    <text evidence="1">The sequence shown here is derived from an EMBL/GenBank/DDBJ whole genome shotgun (WGS) entry which is preliminary data.</text>
</comment>
<reference evidence="1 2" key="1">
    <citation type="submission" date="2024-09" db="EMBL/GenBank/DDBJ databases">
        <authorList>
            <person name="Sun Q."/>
            <person name="Mori K."/>
        </authorList>
    </citation>
    <scope>NUCLEOTIDE SEQUENCE [LARGE SCALE GENOMIC DNA]</scope>
    <source>
        <strain evidence="1 2">CECT 7955</strain>
    </source>
</reference>
<evidence type="ECO:0000313" key="2">
    <source>
        <dbReference type="Proteomes" id="UP001589607"/>
    </source>
</evidence>
<evidence type="ECO:0000313" key="1">
    <source>
        <dbReference type="EMBL" id="MFB9096921.1"/>
    </source>
</evidence>
<dbReference type="InterPro" id="IPR015943">
    <property type="entry name" value="WD40/YVTN_repeat-like_dom_sf"/>
</dbReference>
<keyword evidence="2" id="KW-1185">Reference proteome</keyword>
<sequence length="115" mass="13025">MNKNYLIILIFIISNSVLSQENWTIYNTLNSDLSFNVISDIEFDSEGNKWIASWFNNGSAGIAKFDDTNWTIFNTTNSQGTTDIHKIEFTTGVLQSWVSVYATTLIHFSDGSKEL</sequence>
<dbReference type="EMBL" id="JBHMEY010000028">
    <property type="protein sequence ID" value="MFB9096921.1"/>
    <property type="molecule type" value="Genomic_DNA"/>
</dbReference>
<organism evidence="1 2">
    <name type="scientific">Flavobacterium jumunjinense</name>
    <dbReference type="NCBI Taxonomy" id="998845"/>
    <lineage>
        <taxon>Bacteria</taxon>
        <taxon>Pseudomonadati</taxon>
        <taxon>Bacteroidota</taxon>
        <taxon>Flavobacteriia</taxon>
        <taxon>Flavobacteriales</taxon>
        <taxon>Flavobacteriaceae</taxon>
        <taxon>Flavobacterium</taxon>
    </lineage>
</organism>
<accession>A0ABV5GNM5</accession>
<evidence type="ECO:0008006" key="3">
    <source>
        <dbReference type="Google" id="ProtNLM"/>
    </source>
</evidence>
<proteinExistence type="predicted"/>
<dbReference type="Proteomes" id="UP001589607">
    <property type="component" value="Unassembled WGS sequence"/>
</dbReference>
<gene>
    <name evidence="1" type="ORF">ACFFVF_10370</name>
</gene>
<dbReference type="RefSeq" id="WP_236452845.1">
    <property type="nucleotide sequence ID" value="NZ_CBCSGE010000031.1"/>
</dbReference>
<name>A0ABV5GNM5_9FLAO</name>
<dbReference type="Gene3D" id="2.130.10.10">
    <property type="entry name" value="YVTN repeat-like/Quinoprotein amine dehydrogenase"/>
    <property type="match status" value="1"/>
</dbReference>
<protein>
    <recommendedName>
        <fullName evidence="3">Two component regulator propeller</fullName>
    </recommendedName>
</protein>